<feature type="domain" description="Asl1-like glycosyl hydrolase catalytic" evidence="2">
    <location>
        <begin position="28"/>
        <end position="250"/>
    </location>
</feature>
<dbReference type="OrthoDB" id="43654at2759"/>
<sequence length="255" mass="27613">MTFSRGSQLAVAVLALVSKATAASGKRGLNYNDATWANYFKGYSEITWGYNWGWPSNGLDASFEFVPMLWGVPSAADPDWTNACSAAKNCLTYNEPDLSSQANTIPSVAATGYQTYVQPLAGKARLGGPAVTNGGYGALPYIGLGWLDSFLADCTGCEIDFMPVHWYDNASAAVFEAYLTEAHSRSGGKPIWVTEFMLQDSEAAQIAFLQEVMPWMDSQSWIERYSYFGVFEDFLINGAGAGLSSIGQTYATYTG</sequence>
<keyword evidence="4" id="KW-1185">Reference proteome</keyword>
<dbReference type="EMBL" id="KN832872">
    <property type="protein sequence ID" value="KIN05053.1"/>
    <property type="molecule type" value="Genomic_DNA"/>
</dbReference>
<protein>
    <submittedName>
        <fullName evidence="3">Glycoside hydrolase family 128 protein</fullName>
    </submittedName>
</protein>
<keyword evidence="1" id="KW-0732">Signal</keyword>
<dbReference type="HOGENOM" id="CLU_040908_4_0_1"/>
<dbReference type="InParanoid" id="A0A0C3DSJ9"/>
<dbReference type="SUPFAM" id="SSF51445">
    <property type="entry name" value="(Trans)glycosidases"/>
    <property type="match status" value="1"/>
</dbReference>
<dbReference type="GO" id="GO:0009277">
    <property type="term" value="C:fungal-type cell wall"/>
    <property type="evidence" value="ECO:0007669"/>
    <property type="project" value="TreeGrafter"/>
</dbReference>
<accession>A0A0C3DSJ9</accession>
<dbReference type="InterPro" id="IPR017853">
    <property type="entry name" value="GH"/>
</dbReference>
<proteinExistence type="predicted"/>
<evidence type="ECO:0000259" key="2">
    <source>
        <dbReference type="Pfam" id="PF11790"/>
    </source>
</evidence>
<dbReference type="InterPro" id="IPR024655">
    <property type="entry name" value="Asl1_glyco_hydro_catalytic"/>
</dbReference>
<dbReference type="InterPro" id="IPR053183">
    <property type="entry name" value="ASL1"/>
</dbReference>
<reference evidence="3 4" key="1">
    <citation type="submission" date="2014-04" db="EMBL/GenBank/DDBJ databases">
        <authorList>
            <consortium name="DOE Joint Genome Institute"/>
            <person name="Kuo A."/>
            <person name="Martino E."/>
            <person name="Perotto S."/>
            <person name="Kohler A."/>
            <person name="Nagy L.G."/>
            <person name="Floudas D."/>
            <person name="Copeland A."/>
            <person name="Barry K.W."/>
            <person name="Cichocki N."/>
            <person name="Veneault-Fourrey C."/>
            <person name="LaButti K."/>
            <person name="Lindquist E.A."/>
            <person name="Lipzen A."/>
            <person name="Lundell T."/>
            <person name="Morin E."/>
            <person name="Murat C."/>
            <person name="Sun H."/>
            <person name="Tunlid A."/>
            <person name="Henrissat B."/>
            <person name="Grigoriev I.V."/>
            <person name="Hibbett D.S."/>
            <person name="Martin F."/>
            <person name="Nordberg H.P."/>
            <person name="Cantor M.N."/>
            <person name="Hua S.X."/>
        </authorList>
    </citation>
    <scope>NUCLEOTIDE SEQUENCE [LARGE SCALE GENOMIC DNA]</scope>
    <source>
        <strain evidence="3 4">Zn</strain>
    </source>
</reference>
<evidence type="ECO:0000313" key="4">
    <source>
        <dbReference type="Proteomes" id="UP000054321"/>
    </source>
</evidence>
<dbReference type="PANTHER" id="PTHR34154">
    <property type="entry name" value="ALKALI-SENSITIVE LINKAGE PROTEIN 1"/>
    <property type="match status" value="1"/>
</dbReference>
<name>A0A0C3DSJ9_OIDMZ</name>
<feature type="signal peptide" evidence="1">
    <location>
        <begin position="1"/>
        <end position="22"/>
    </location>
</feature>
<evidence type="ECO:0000256" key="1">
    <source>
        <dbReference type="SAM" id="SignalP"/>
    </source>
</evidence>
<dbReference type="Gene3D" id="3.20.20.80">
    <property type="entry name" value="Glycosidases"/>
    <property type="match status" value="1"/>
</dbReference>
<dbReference type="Pfam" id="PF11790">
    <property type="entry name" value="Glyco_hydro_cc"/>
    <property type="match status" value="1"/>
</dbReference>
<reference evidence="4" key="2">
    <citation type="submission" date="2015-01" db="EMBL/GenBank/DDBJ databases">
        <title>Evolutionary Origins and Diversification of the Mycorrhizal Mutualists.</title>
        <authorList>
            <consortium name="DOE Joint Genome Institute"/>
            <consortium name="Mycorrhizal Genomics Consortium"/>
            <person name="Kohler A."/>
            <person name="Kuo A."/>
            <person name="Nagy L.G."/>
            <person name="Floudas D."/>
            <person name="Copeland A."/>
            <person name="Barry K.W."/>
            <person name="Cichocki N."/>
            <person name="Veneault-Fourrey C."/>
            <person name="LaButti K."/>
            <person name="Lindquist E.A."/>
            <person name="Lipzen A."/>
            <person name="Lundell T."/>
            <person name="Morin E."/>
            <person name="Murat C."/>
            <person name="Riley R."/>
            <person name="Ohm R."/>
            <person name="Sun H."/>
            <person name="Tunlid A."/>
            <person name="Henrissat B."/>
            <person name="Grigoriev I.V."/>
            <person name="Hibbett D.S."/>
            <person name="Martin F."/>
        </authorList>
    </citation>
    <scope>NUCLEOTIDE SEQUENCE [LARGE SCALE GENOMIC DNA]</scope>
    <source>
        <strain evidence="4">Zn</strain>
    </source>
</reference>
<dbReference type="Proteomes" id="UP000054321">
    <property type="component" value="Unassembled WGS sequence"/>
</dbReference>
<feature type="chain" id="PRO_5002176842" evidence="1">
    <location>
        <begin position="23"/>
        <end position="255"/>
    </location>
</feature>
<gene>
    <name evidence="3" type="ORF">OIDMADRAFT_25653</name>
</gene>
<dbReference type="PANTHER" id="PTHR34154:SF10">
    <property type="entry name" value="ASL1-LIKE GLYCOSYL HYDROLASE CATALYTIC DOMAIN-CONTAINING PROTEIN"/>
    <property type="match status" value="1"/>
</dbReference>
<organism evidence="3 4">
    <name type="scientific">Oidiodendron maius (strain Zn)</name>
    <dbReference type="NCBI Taxonomy" id="913774"/>
    <lineage>
        <taxon>Eukaryota</taxon>
        <taxon>Fungi</taxon>
        <taxon>Dikarya</taxon>
        <taxon>Ascomycota</taxon>
        <taxon>Pezizomycotina</taxon>
        <taxon>Leotiomycetes</taxon>
        <taxon>Leotiomycetes incertae sedis</taxon>
        <taxon>Myxotrichaceae</taxon>
        <taxon>Oidiodendron</taxon>
    </lineage>
</organism>
<dbReference type="GO" id="GO:0071966">
    <property type="term" value="P:fungal-type cell wall polysaccharide metabolic process"/>
    <property type="evidence" value="ECO:0007669"/>
    <property type="project" value="TreeGrafter"/>
</dbReference>
<evidence type="ECO:0000313" key="3">
    <source>
        <dbReference type="EMBL" id="KIN05053.1"/>
    </source>
</evidence>
<keyword evidence="3" id="KW-0378">Hydrolase</keyword>
<dbReference type="STRING" id="913774.A0A0C3DSJ9"/>
<dbReference type="GO" id="GO:0016787">
    <property type="term" value="F:hydrolase activity"/>
    <property type="evidence" value="ECO:0007669"/>
    <property type="project" value="UniProtKB-KW"/>
</dbReference>
<dbReference type="AlphaFoldDB" id="A0A0C3DSJ9"/>